<dbReference type="EMBL" id="CP061274">
    <property type="protein sequence ID" value="QOD43361.1"/>
    <property type="molecule type" value="Genomic_DNA"/>
</dbReference>
<organism evidence="3 4">
    <name type="scientific">Clavibacter zhangzhiyongii</name>
    <dbReference type="NCBI Taxonomy" id="2768071"/>
    <lineage>
        <taxon>Bacteria</taxon>
        <taxon>Bacillati</taxon>
        <taxon>Actinomycetota</taxon>
        <taxon>Actinomycetes</taxon>
        <taxon>Micrococcales</taxon>
        <taxon>Microbacteriaceae</taxon>
        <taxon>Clavibacter</taxon>
    </lineage>
</organism>
<dbReference type="Pfam" id="PF13625">
    <property type="entry name" value="Helicase_C_3"/>
    <property type="match status" value="1"/>
</dbReference>
<dbReference type="AlphaFoldDB" id="A0A7L7Z0Y6"/>
<sequence length="632" mass="64998">MTDALELASRLRALDDDALVGLVRDRGVDAGRVVDLFDLADALLAPEAVARALEQLDRAALAVVAVAAAEGATARRIPLASVRDVIARRSGEDPTDPRELADAAERAAATLLADVDDDGVTTHPEVAAALASWPDEGRPGTDELARLAPPASLAAVPDVDADEVDRRAGESAFRSVVAVAALVDELTRSPARELSRGGMSLPDARRLASALGADLDDVPVVLSIADRAGLVVHAGRSWHPADAAGAWSGRPTADRWEALAGSWLAALAPATQAILGERAGTSWGAGLVESVLWRFPGGSAWIGERITVFTRDAGLLGITTGDVPSSAGRALLTAGPAAAAAALAPHLPAEVDRVYLQHDLTVVSPGPLDPAVESRLLEVADVEGRGLAASYRISAESVTRALASGATAEGIRAFLAEVSLTGVPQPLDYLLAETAGRFGRLRVRPASPDDADAGSAPEARTAVVSDDAALLATLLVDRDLAPLRLARAADGILTSAAPPEAVERALAAARLAPVREDAEGRRVAPAPRAAGASGPSADPEPDAADALVARIRAASGPDDGAAWTSRQLEVAIRAKAVLRVRVRMPDGREVDHVLEPASVAGGRLRARDRVADVERTLPLSSIVSLSPGPTAG</sequence>
<evidence type="ECO:0000259" key="2">
    <source>
        <dbReference type="Pfam" id="PF13625"/>
    </source>
</evidence>
<keyword evidence="3" id="KW-0547">Nucleotide-binding</keyword>
<gene>
    <name evidence="3" type="ORF">H9X71_12300</name>
</gene>
<keyword evidence="3" id="KW-0347">Helicase</keyword>
<evidence type="ECO:0000313" key="4">
    <source>
        <dbReference type="Proteomes" id="UP000516660"/>
    </source>
</evidence>
<reference evidence="3 4" key="1">
    <citation type="submission" date="2020-08" db="EMBL/GenBank/DDBJ databases">
        <title>Description of Clavibacter zhangzhiyonge sp. nov., a phytopathogenic actinobacterium isolated from barley seeds, causing leaf brown spot and decline.</title>
        <authorList>
            <person name="Tian Q."/>
            <person name="Chuan J."/>
            <person name="Zhao W."/>
            <person name="Li X."/>
        </authorList>
    </citation>
    <scope>NUCLEOTIDE SEQUENCE [LARGE SCALE GENOMIC DNA]</scope>
    <source>
        <strain evidence="3 4">DM1</strain>
    </source>
</reference>
<keyword evidence="3" id="KW-0067">ATP-binding</keyword>
<evidence type="ECO:0000313" key="3">
    <source>
        <dbReference type="EMBL" id="QOD43361.1"/>
    </source>
</evidence>
<dbReference type="GO" id="GO:0004386">
    <property type="term" value="F:helicase activity"/>
    <property type="evidence" value="ECO:0007669"/>
    <property type="project" value="UniProtKB-KW"/>
</dbReference>
<dbReference type="Proteomes" id="UP000516660">
    <property type="component" value="Chromosome"/>
</dbReference>
<evidence type="ECO:0000256" key="1">
    <source>
        <dbReference type="SAM" id="MobiDB-lite"/>
    </source>
</evidence>
<dbReference type="InterPro" id="IPR032830">
    <property type="entry name" value="XPB/Ssl2_N"/>
</dbReference>
<keyword evidence="3" id="KW-0378">Hydrolase</keyword>
<feature type="domain" description="Helicase XPB/Ssl2 N-terminal" evidence="2">
    <location>
        <begin position="355"/>
        <end position="488"/>
    </location>
</feature>
<proteinExistence type="predicted"/>
<dbReference type="RefSeq" id="WP_191147354.1">
    <property type="nucleotide sequence ID" value="NZ_CP061274.1"/>
</dbReference>
<keyword evidence="4" id="KW-1185">Reference proteome</keyword>
<protein>
    <submittedName>
        <fullName evidence="3">Helicase-associated domain-containing protein</fullName>
    </submittedName>
</protein>
<dbReference type="KEGG" id="czh:H9X71_12300"/>
<feature type="compositionally biased region" description="Low complexity" evidence="1">
    <location>
        <begin position="523"/>
        <end position="537"/>
    </location>
</feature>
<name>A0A7L7Z0Y6_9MICO</name>
<accession>A0A7L7Z0Y6</accession>
<feature type="region of interest" description="Disordered" evidence="1">
    <location>
        <begin position="516"/>
        <end position="542"/>
    </location>
</feature>